<reference evidence="4 5" key="1">
    <citation type="submission" date="2017-02" db="EMBL/GenBank/DDBJ databases">
        <authorList>
            <person name="Peterson S.W."/>
        </authorList>
    </citation>
    <scope>NUCLEOTIDE SEQUENCE [LARGE SCALE GENOMIC DNA]</scope>
    <source>
        <strain evidence="4 5">LMG 22410</strain>
    </source>
</reference>
<dbReference type="GO" id="GO:0004497">
    <property type="term" value="F:monooxygenase activity"/>
    <property type="evidence" value="ECO:0007669"/>
    <property type="project" value="UniProtKB-KW"/>
</dbReference>
<dbReference type="SUPFAM" id="SSF51905">
    <property type="entry name" value="FAD/NAD(P)-binding domain"/>
    <property type="match status" value="1"/>
</dbReference>
<dbReference type="Gene3D" id="3.50.50.60">
    <property type="entry name" value="FAD/NAD(P)-binding domain"/>
    <property type="match status" value="1"/>
</dbReference>
<dbReference type="InterPro" id="IPR002938">
    <property type="entry name" value="FAD-bd"/>
</dbReference>
<protein>
    <submittedName>
        <fullName evidence="4">Monooxygenase (Secreted protein)</fullName>
    </submittedName>
</protein>
<feature type="domain" description="FAD-binding" evidence="3">
    <location>
        <begin position="9"/>
        <end position="330"/>
    </location>
</feature>
<sequence length="378" mass="40784">MEGMSKSATVVGAGIAGLAAAIALAECDYRVTVIERGKKPDPDSPGGAGIGISSNGLDALAELGMKGEVQRAGVRTRIGSIYTDAGLQLSRPTTTGAGRFVGIHRQTLLQLLTDRAEDLGATIEYEKVIRSDADLPEADLLIGADGIRSTVRKWSFPKVRPDYSGATCWRGVVEADELTPDQLEVWVGRGTEAGIVPIDGGRAYWYISVKAPMGDKSDDEATLAAETIGPFDSPIYEHVLATEPASVMRDDIHYLPTGLKRFTSTRTGTPTILVGDAAHAAMPNAGQGVSQAFEDAATLKILLARHRNIDNMLAAYDEHRVERSQKIQQQSFDMFNLMQANNSISSAVRNGVLKAVPTLVQELVVDWNMRWPNPRIRN</sequence>
<keyword evidence="5" id="KW-1185">Reference proteome</keyword>
<dbReference type="InterPro" id="IPR036188">
    <property type="entry name" value="FAD/NAD-bd_sf"/>
</dbReference>
<dbReference type="PANTHER" id="PTHR13789:SF309">
    <property type="entry name" value="PUTATIVE (AFU_ORTHOLOGUE AFUA_6G14510)-RELATED"/>
    <property type="match status" value="1"/>
</dbReference>
<keyword evidence="1" id="KW-0560">Oxidoreductase</keyword>
<dbReference type="Pfam" id="PF01494">
    <property type="entry name" value="FAD_binding_3"/>
    <property type="match status" value="1"/>
</dbReference>
<evidence type="ECO:0000259" key="3">
    <source>
        <dbReference type="Pfam" id="PF01494"/>
    </source>
</evidence>
<evidence type="ECO:0000256" key="1">
    <source>
        <dbReference type="ARBA" id="ARBA00023002"/>
    </source>
</evidence>
<dbReference type="PANTHER" id="PTHR13789">
    <property type="entry name" value="MONOOXYGENASE"/>
    <property type="match status" value="1"/>
</dbReference>
<evidence type="ECO:0000256" key="2">
    <source>
        <dbReference type="ARBA" id="ARBA00023033"/>
    </source>
</evidence>
<organism evidence="4 5">
    <name type="scientific">Agrococcus casei LMG 22410</name>
    <dbReference type="NCBI Taxonomy" id="1255656"/>
    <lineage>
        <taxon>Bacteria</taxon>
        <taxon>Bacillati</taxon>
        <taxon>Actinomycetota</taxon>
        <taxon>Actinomycetes</taxon>
        <taxon>Micrococcales</taxon>
        <taxon>Microbacteriaceae</taxon>
        <taxon>Agrococcus</taxon>
    </lineage>
</organism>
<dbReference type="InterPro" id="IPR050493">
    <property type="entry name" value="FAD-dep_Monooxygenase_BioMet"/>
</dbReference>
<dbReference type="GO" id="GO:0071949">
    <property type="term" value="F:FAD binding"/>
    <property type="evidence" value="ECO:0007669"/>
    <property type="project" value="InterPro"/>
</dbReference>
<evidence type="ECO:0000313" key="5">
    <source>
        <dbReference type="Proteomes" id="UP000195787"/>
    </source>
</evidence>
<accession>A0A1R4ESG3</accession>
<dbReference type="Proteomes" id="UP000195787">
    <property type="component" value="Unassembled WGS sequence"/>
</dbReference>
<name>A0A1R4ESG3_9MICO</name>
<evidence type="ECO:0000313" key="4">
    <source>
        <dbReference type="EMBL" id="SJM46583.1"/>
    </source>
</evidence>
<gene>
    <name evidence="4" type="ORF">CZ674_00595</name>
</gene>
<proteinExistence type="predicted"/>
<dbReference type="EMBL" id="FUHU01000003">
    <property type="protein sequence ID" value="SJM46583.1"/>
    <property type="molecule type" value="Genomic_DNA"/>
</dbReference>
<dbReference type="AlphaFoldDB" id="A0A1R4ESG3"/>
<keyword evidence="2 4" id="KW-0503">Monooxygenase</keyword>
<dbReference type="PRINTS" id="PR00420">
    <property type="entry name" value="RNGMNOXGNASE"/>
</dbReference>